<dbReference type="InterPro" id="IPR004843">
    <property type="entry name" value="Calcineurin-like_PHP"/>
</dbReference>
<gene>
    <name evidence="2" type="ORF">QJ521_06350</name>
</gene>
<name>A0AAW6UAQ0_9MOLU</name>
<accession>A0AAW6UAQ0</accession>
<feature type="domain" description="Calcineurin-like phosphoesterase" evidence="1">
    <location>
        <begin position="43"/>
        <end position="262"/>
    </location>
</feature>
<protein>
    <submittedName>
        <fullName evidence="2">Metallophosphoesterase</fullName>
    </submittedName>
</protein>
<dbReference type="Gene3D" id="3.60.21.10">
    <property type="match status" value="1"/>
</dbReference>
<dbReference type="InterPro" id="IPR029052">
    <property type="entry name" value="Metallo-depent_PP-like"/>
</dbReference>
<sequence length="316" mass="36619">MKKVFYSIISIILLIFLSACQNTYEVEYSDNQPFQIEMKGDSLKILQLTDLHLSYGIDYRDRKTFQLITKLSKYDDYDLIVITGDLTMSPQAPMLFNKLINHMESLAIPWTFVFGNHETDFNNYGDFLKLINNTEYLYFKVGPKITDGGYGNFKIEFTKDGLPFYNAYFLDSKAERDTYTEEEGVYDYLSYEQVAWYEEHVSLDAVDSLVFMHIPLRQYINPIQYTGIFEEKMVYAQGVDTGFFDAMVTFGKSKAVFVGHDHLNDFSFVLNDIYLAYGRATGFNGYGYLERGGRHIEMNASSELDSYILLESEMIP</sequence>
<dbReference type="SUPFAM" id="SSF56300">
    <property type="entry name" value="Metallo-dependent phosphatases"/>
    <property type="match status" value="1"/>
</dbReference>
<dbReference type="Proteomes" id="UP001431532">
    <property type="component" value="Unassembled WGS sequence"/>
</dbReference>
<keyword evidence="3" id="KW-1185">Reference proteome</keyword>
<dbReference type="PROSITE" id="PS51257">
    <property type="entry name" value="PROKAR_LIPOPROTEIN"/>
    <property type="match status" value="1"/>
</dbReference>
<reference evidence="2" key="1">
    <citation type="submission" date="2023-05" db="EMBL/GenBank/DDBJ databases">
        <title>Mariniplasma microaerophilum sp. nov., a novel anaerobic mollicute isolated from terrestrial mud volcano, Taman Peninsula, Russia.</title>
        <authorList>
            <person name="Khomyakova M.A."/>
            <person name="Merkel A.Y."/>
            <person name="Slobodkin A.I."/>
        </authorList>
    </citation>
    <scope>NUCLEOTIDE SEQUENCE</scope>
    <source>
        <strain evidence="2">M4Ah</strain>
    </source>
</reference>
<dbReference type="PANTHER" id="PTHR32440">
    <property type="entry name" value="PHOSPHATASE DCR2-RELATED-RELATED"/>
    <property type="match status" value="1"/>
</dbReference>
<dbReference type="PANTHER" id="PTHR32440:SF0">
    <property type="entry name" value="PHOSPHATASE DCR2-RELATED"/>
    <property type="match status" value="1"/>
</dbReference>
<dbReference type="EMBL" id="JASCXW010000019">
    <property type="protein sequence ID" value="MDI6453176.1"/>
    <property type="molecule type" value="Genomic_DNA"/>
</dbReference>
<dbReference type="GO" id="GO:0016788">
    <property type="term" value="F:hydrolase activity, acting on ester bonds"/>
    <property type="evidence" value="ECO:0007669"/>
    <property type="project" value="TreeGrafter"/>
</dbReference>
<dbReference type="GO" id="GO:0005737">
    <property type="term" value="C:cytoplasm"/>
    <property type="evidence" value="ECO:0007669"/>
    <property type="project" value="TreeGrafter"/>
</dbReference>
<dbReference type="Pfam" id="PF00149">
    <property type="entry name" value="Metallophos"/>
    <property type="match status" value="1"/>
</dbReference>
<evidence type="ECO:0000313" key="2">
    <source>
        <dbReference type="EMBL" id="MDI6453176.1"/>
    </source>
</evidence>
<dbReference type="RefSeq" id="WP_282839606.1">
    <property type="nucleotide sequence ID" value="NZ_JASCXW010000019.1"/>
</dbReference>
<evidence type="ECO:0000259" key="1">
    <source>
        <dbReference type="Pfam" id="PF00149"/>
    </source>
</evidence>
<evidence type="ECO:0000313" key="3">
    <source>
        <dbReference type="Proteomes" id="UP001431532"/>
    </source>
</evidence>
<organism evidence="2 3">
    <name type="scientific">Peloplasma aerotolerans</name>
    <dbReference type="NCBI Taxonomy" id="3044389"/>
    <lineage>
        <taxon>Bacteria</taxon>
        <taxon>Bacillati</taxon>
        <taxon>Mycoplasmatota</taxon>
        <taxon>Mollicutes</taxon>
        <taxon>Acholeplasmatales</taxon>
        <taxon>Acholeplasmataceae</taxon>
        <taxon>Peloplasma</taxon>
    </lineage>
</organism>
<dbReference type="AlphaFoldDB" id="A0AAW6UAQ0"/>
<comment type="caution">
    <text evidence="2">The sequence shown here is derived from an EMBL/GenBank/DDBJ whole genome shotgun (WGS) entry which is preliminary data.</text>
</comment>
<proteinExistence type="predicted"/>